<keyword evidence="6" id="KW-0812">Transmembrane</keyword>
<evidence type="ECO:0000256" key="2">
    <source>
        <dbReference type="ARBA" id="ARBA00022771"/>
    </source>
</evidence>
<keyword evidence="2 4" id="KW-0863">Zinc-finger</keyword>
<keyword evidence="9" id="KW-1185">Reference proteome</keyword>
<evidence type="ECO:0000313" key="9">
    <source>
        <dbReference type="Proteomes" id="UP000008792"/>
    </source>
</evidence>
<keyword evidence="3" id="KW-0862">Zinc</keyword>
<dbReference type="Gene3D" id="3.30.40.10">
    <property type="entry name" value="Zinc/RING finger domain, C3HC4 (zinc finger)"/>
    <property type="match status" value="1"/>
</dbReference>
<dbReference type="PROSITE" id="PS50089">
    <property type="entry name" value="ZF_RING_2"/>
    <property type="match status" value="1"/>
</dbReference>
<dbReference type="InterPro" id="IPR001841">
    <property type="entry name" value="Znf_RING"/>
</dbReference>
<dbReference type="InParanoid" id="B4LLY7"/>
<keyword evidence="1" id="KW-0479">Metal-binding</keyword>
<dbReference type="OMA" id="WMATWIL"/>
<sequence length="130" mass="15143">MKQKNNCSKRNSGSCNNNNNNNNNNNSKTISSWSTEDLCAFCLDHIHDPVQLPCCMHQFCRSCLRLYREARSWQAKRCPLCRRSLEAFQTLDPNEAHLKGLLLSWRLTFVLLLGLMLFSLGPFFLLLIYW</sequence>
<dbReference type="STRING" id="7244.B4LLY7"/>
<name>B4LLY7_DROVI</name>
<dbReference type="EMBL" id="CH940648">
    <property type="protein sequence ID" value="EDW59907.1"/>
    <property type="molecule type" value="Genomic_DNA"/>
</dbReference>
<keyword evidence="6" id="KW-1133">Transmembrane helix</keyword>
<dbReference type="InterPro" id="IPR013083">
    <property type="entry name" value="Znf_RING/FYVE/PHD"/>
</dbReference>
<evidence type="ECO:0000256" key="1">
    <source>
        <dbReference type="ARBA" id="ARBA00022723"/>
    </source>
</evidence>
<evidence type="ECO:0000313" key="8">
    <source>
        <dbReference type="EMBL" id="EDW59907.1"/>
    </source>
</evidence>
<dbReference type="eggNOG" id="KOG2177">
    <property type="taxonomic scope" value="Eukaryota"/>
</dbReference>
<dbReference type="KEGG" id="dvi:6626971"/>
<dbReference type="OrthoDB" id="9049620at2759"/>
<evidence type="ECO:0000256" key="6">
    <source>
        <dbReference type="SAM" id="Phobius"/>
    </source>
</evidence>
<proteinExistence type="predicted"/>
<feature type="region of interest" description="Disordered" evidence="5">
    <location>
        <begin position="1"/>
        <end position="20"/>
    </location>
</feature>
<dbReference type="Pfam" id="PF13920">
    <property type="entry name" value="zf-C3HC4_3"/>
    <property type="match status" value="1"/>
</dbReference>
<keyword evidence="6" id="KW-0472">Membrane</keyword>
<feature type="domain" description="RING-type" evidence="7">
    <location>
        <begin position="39"/>
        <end position="82"/>
    </location>
</feature>
<protein>
    <recommendedName>
        <fullName evidence="7">RING-type domain-containing protein</fullName>
    </recommendedName>
</protein>
<organism evidence="8 9">
    <name type="scientific">Drosophila virilis</name>
    <name type="common">Fruit fly</name>
    <dbReference type="NCBI Taxonomy" id="7244"/>
    <lineage>
        <taxon>Eukaryota</taxon>
        <taxon>Metazoa</taxon>
        <taxon>Ecdysozoa</taxon>
        <taxon>Arthropoda</taxon>
        <taxon>Hexapoda</taxon>
        <taxon>Insecta</taxon>
        <taxon>Pterygota</taxon>
        <taxon>Neoptera</taxon>
        <taxon>Endopterygota</taxon>
        <taxon>Diptera</taxon>
        <taxon>Brachycera</taxon>
        <taxon>Muscomorpha</taxon>
        <taxon>Ephydroidea</taxon>
        <taxon>Drosophilidae</taxon>
        <taxon>Drosophila</taxon>
    </lineage>
</organism>
<dbReference type="HOGENOM" id="CLU_163577_0_0_1"/>
<dbReference type="PROSITE" id="PS00518">
    <property type="entry name" value="ZF_RING_1"/>
    <property type="match status" value="1"/>
</dbReference>
<evidence type="ECO:0000259" key="7">
    <source>
        <dbReference type="PROSITE" id="PS50089"/>
    </source>
</evidence>
<dbReference type="AlphaFoldDB" id="B4LLY7"/>
<evidence type="ECO:0000256" key="3">
    <source>
        <dbReference type="ARBA" id="ARBA00022833"/>
    </source>
</evidence>
<accession>B4LLY7</accession>
<feature type="transmembrane region" description="Helical" evidence="6">
    <location>
        <begin position="107"/>
        <end position="129"/>
    </location>
</feature>
<dbReference type="SMART" id="SM00184">
    <property type="entry name" value="RING"/>
    <property type="match status" value="1"/>
</dbReference>
<dbReference type="GO" id="GO:0008270">
    <property type="term" value="F:zinc ion binding"/>
    <property type="evidence" value="ECO:0007669"/>
    <property type="project" value="UniProtKB-KW"/>
</dbReference>
<dbReference type="PhylomeDB" id="B4LLY7"/>
<gene>
    <name evidence="8" type="primary">Dvir\GJ21195</name>
    <name evidence="8" type="ORF">Dvir_GJ21195</name>
</gene>
<dbReference type="Proteomes" id="UP000008792">
    <property type="component" value="Unassembled WGS sequence"/>
</dbReference>
<reference evidence="8 9" key="1">
    <citation type="journal article" date="2007" name="Nature">
        <title>Evolution of genes and genomes on the Drosophila phylogeny.</title>
        <authorList>
            <consortium name="Drosophila 12 Genomes Consortium"/>
            <person name="Clark A.G."/>
            <person name="Eisen M.B."/>
            <person name="Smith D.R."/>
            <person name="Bergman C.M."/>
            <person name="Oliver B."/>
            <person name="Markow T.A."/>
            <person name="Kaufman T.C."/>
            <person name="Kellis M."/>
            <person name="Gelbart W."/>
            <person name="Iyer V.N."/>
            <person name="Pollard D.A."/>
            <person name="Sackton T.B."/>
            <person name="Larracuente A.M."/>
            <person name="Singh N.D."/>
            <person name="Abad J.P."/>
            <person name="Abt D.N."/>
            <person name="Adryan B."/>
            <person name="Aguade M."/>
            <person name="Akashi H."/>
            <person name="Anderson W.W."/>
            <person name="Aquadro C.F."/>
            <person name="Ardell D.H."/>
            <person name="Arguello R."/>
            <person name="Artieri C.G."/>
            <person name="Barbash D.A."/>
            <person name="Barker D."/>
            <person name="Barsanti P."/>
            <person name="Batterham P."/>
            <person name="Batzoglou S."/>
            <person name="Begun D."/>
            <person name="Bhutkar A."/>
            <person name="Blanco E."/>
            <person name="Bosak S.A."/>
            <person name="Bradley R.K."/>
            <person name="Brand A.D."/>
            <person name="Brent M.R."/>
            <person name="Brooks A.N."/>
            <person name="Brown R.H."/>
            <person name="Butlin R.K."/>
            <person name="Caggese C."/>
            <person name="Calvi B.R."/>
            <person name="Bernardo de Carvalho A."/>
            <person name="Caspi A."/>
            <person name="Castrezana S."/>
            <person name="Celniker S.E."/>
            <person name="Chang J.L."/>
            <person name="Chapple C."/>
            <person name="Chatterji S."/>
            <person name="Chinwalla A."/>
            <person name="Civetta A."/>
            <person name="Clifton S.W."/>
            <person name="Comeron J.M."/>
            <person name="Costello J.C."/>
            <person name="Coyne J.A."/>
            <person name="Daub J."/>
            <person name="David R.G."/>
            <person name="Delcher A.L."/>
            <person name="Delehaunty K."/>
            <person name="Do C.B."/>
            <person name="Ebling H."/>
            <person name="Edwards K."/>
            <person name="Eickbush T."/>
            <person name="Evans J.D."/>
            <person name="Filipski A."/>
            <person name="Findeiss S."/>
            <person name="Freyhult E."/>
            <person name="Fulton L."/>
            <person name="Fulton R."/>
            <person name="Garcia A.C."/>
            <person name="Gardiner A."/>
            <person name="Garfield D.A."/>
            <person name="Garvin B.E."/>
            <person name="Gibson G."/>
            <person name="Gilbert D."/>
            <person name="Gnerre S."/>
            <person name="Godfrey J."/>
            <person name="Good R."/>
            <person name="Gotea V."/>
            <person name="Gravely B."/>
            <person name="Greenberg A.J."/>
            <person name="Griffiths-Jones S."/>
            <person name="Gross S."/>
            <person name="Guigo R."/>
            <person name="Gustafson E.A."/>
            <person name="Haerty W."/>
            <person name="Hahn M.W."/>
            <person name="Halligan D.L."/>
            <person name="Halpern A.L."/>
            <person name="Halter G.M."/>
            <person name="Han M.V."/>
            <person name="Heger A."/>
            <person name="Hillier L."/>
            <person name="Hinrichs A.S."/>
            <person name="Holmes I."/>
            <person name="Hoskins R.A."/>
            <person name="Hubisz M.J."/>
            <person name="Hultmark D."/>
            <person name="Huntley M.A."/>
            <person name="Jaffe D.B."/>
            <person name="Jagadeeshan S."/>
            <person name="Jeck W.R."/>
            <person name="Johnson J."/>
            <person name="Jones C.D."/>
            <person name="Jordan W.C."/>
            <person name="Karpen G.H."/>
            <person name="Kataoka E."/>
            <person name="Keightley P.D."/>
            <person name="Kheradpour P."/>
            <person name="Kirkness E.F."/>
            <person name="Koerich L.B."/>
            <person name="Kristiansen K."/>
            <person name="Kudrna D."/>
            <person name="Kulathinal R.J."/>
            <person name="Kumar S."/>
            <person name="Kwok R."/>
            <person name="Lander E."/>
            <person name="Langley C.H."/>
            <person name="Lapoint R."/>
            <person name="Lazzaro B.P."/>
            <person name="Lee S.J."/>
            <person name="Levesque L."/>
            <person name="Li R."/>
            <person name="Lin C.F."/>
            <person name="Lin M.F."/>
            <person name="Lindblad-Toh K."/>
            <person name="Llopart A."/>
            <person name="Long M."/>
            <person name="Low L."/>
            <person name="Lozovsky E."/>
            <person name="Lu J."/>
            <person name="Luo M."/>
            <person name="Machado C.A."/>
            <person name="Makalowski W."/>
            <person name="Marzo M."/>
            <person name="Matsuda M."/>
            <person name="Matzkin L."/>
            <person name="McAllister B."/>
            <person name="McBride C.S."/>
            <person name="McKernan B."/>
            <person name="McKernan K."/>
            <person name="Mendez-Lago M."/>
            <person name="Minx P."/>
            <person name="Mollenhauer M.U."/>
            <person name="Montooth K."/>
            <person name="Mount S.M."/>
            <person name="Mu X."/>
            <person name="Myers E."/>
            <person name="Negre B."/>
            <person name="Newfeld S."/>
            <person name="Nielsen R."/>
            <person name="Noor M.A."/>
            <person name="O'Grady P."/>
            <person name="Pachter L."/>
            <person name="Papaceit M."/>
            <person name="Parisi M.J."/>
            <person name="Parisi M."/>
            <person name="Parts L."/>
            <person name="Pedersen J.S."/>
            <person name="Pesole G."/>
            <person name="Phillippy A.M."/>
            <person name="Ponting C.P."/>
            <person name="Pop M."/>
            <person name="Porcelli D."/>
            <person name="Powell J.R."/>
            <person name="Prohaska S."/>
            <person name="Pruitt K."/>
            <person name="Puig M."/>
            <person name="Quesneville H."/>
            <person name="Ram K.R."/>
            <person name="Rand D."/>
            <person name="Rasmussen M.D."/>
            <person name="Reed L.K."/>
            <person name="Reenan R."/>
            <person name="Reily A."/>
            <person name="Remington K.A."/>
            <person name="Rieger T.T."/>
            <person name="Ritchie M.G."/>
            <person name="Robin C."/>
            <person name="Rogers Y.H."/>
            <person name="Rohde C."/>
            <person name="Rozas J."/>
            <person name="Rubenfield M.J."/>
            <person name="Ruiz A."/>
            <person name="Russo S."/>
            <person name="Salzberg S.L."/>
            <person name="Sanchez-Gracia A."/>
            <person name="Saranga D.J."/>
            <person name="Sato H."/>
            <person name="Schaeffer S.W."/>
            <person name="Schatz M.C."/>
            <person name="Schlenke T."/>
            <person name="Schwartz R."/>
            <person name="Segarra C."/>
            <person name="Singh R.S."/>
            <person name="Sirot L."/>
            <person name="Sirota M."/>
            <person name="Sisneros N.B."/>
            <person name="Smith C.D."/>
            <person name="Smith T.F."/>
            <person name="Spieth J."/>
            <person name="Stage D.E."/>
            <person name="Stark A."/>
            <person name="Stephan W."/>
            <person name="Strausberg R.L."/>
            <person name="Strempel S."/>
            <person name="Sturgill D."/>
            <person name="Sutton G."/>
            <person name="Sutton G.G."/>
            <person name="Tao W."/>
            <person name="Teichmann S."/>
            <person name="Tobari Y.N."/>
            <person name="Tomimura Y."/>
            <person name="Tsolas J.M."/>
            <person name="Valente V.L."/>
            <person name="Venter E."/>
            <person name="Venter J.C."/>
            <person name="Vicario S."/>
            <person name="Vieira F.G."/>
            <person name="Vilella A.J."/>
            <person name="Villasante A."/>
            <person name="Walenz B."/>
            <person name="Wang J."/>
            <person name="Wasserman M."/>
            <person name="Watts T."/>
            <person name="Wilson D."/>
            <person name="Wilson R.K."/>
            <person name="Wing R.A."/>
            <person name="Wolfner M.F."/>
            <person name="Wong A."/>
            <person name="Wong G.K."/>
            <person name="Wu C.I."/>
            <person name="Wu G."/>
            <person name="Yamamoto D."/>
            <person name="Yang H.P."/>
            <person name="Yang S.P."/>
            <person name="Yorke J.A."/>
            <person name="Yoshida K."/>
            <person name="Zdobnov E."/>
            <person name="Zhang P."/>
            <person name="Zhang Y."/>
            <person name="Zimin A.V."/>
            <person name="Baldwin J."/>
            <person name="Abdouelleil A."/>
            <person name="Abdulkadir J."/>
            <person name="Abebe A."/>
            <person name="Abera B."/>
            <person name="Abreu J."/>
            <person name="Acer S.C."/>
            <person name="Aftuck L."/>
            <person name="Alexander A."/>
            <person name="An P."/>
            <person name="Anderson E."/>
            <person name="Anderson S."/>
            <person name="Arachi H."/>
            <person name="Azer M."/>
            <person name="Bachantsang P."/>
            <person name="Barry A."/>
            <person name="Bayul T."/>
            <person name="Berlin A."/>
            <person name="Bessette D."/>
            <person name="Bloom T."/>
            <person name="Blye J."/>
            <person name="Boguslavskiy L."/>
            <person name="Bonnet C."/>
            <person name="Boukhgalter B."/>
            <person name="Bourzgui I."/>
            <person name="Brown A."/>
            <person name="Cahill P."/>
            <person name="Channer S."/>
            <person name="Cheshatsang Y."/>
            <person name="Chuda L."/>
            <person name="Citroen M."/>
            <person name="Collymore A."/>
            <person name="Cooke P."/>
            <person name="Costello M."/>
            <person name="D'Aco K."/>
            <person name="Daza R."/>
            <person name="De Haan G."/>
            <person name="DeGray S."/>
            <person name="DeMaso C."/>
            <person name="Dhargay N."/>
            <person name="Dooley K."/>
            <person name="Dooley E."/>
            <person name="Doricent M."/>
            <person name="Dorje P."/>
            <person name="Dorjee K."/>
            <person name="Dupes A."/>
            <person name="Elong R."/>
            <person name="Falk J."/>
            <person name="Farina A."/>
            <person name="Faro S."/>
            <person name="Ferguson D."/>
            <person name="Fisher S."/>
            <person name="Foley C.D."/>
            <person name="Franke A."/>
            <person name="Friedrich D."/>
            <person name="Gadbois L."/>
            <person name="Gearin G."/>
            <person name="Gearin C.R."/>
            <person name="Giannoukos G."/>
            <person name="Goode T."/>
            <person name="Graham J."/>
            <person name="Grandbois E."/>
            <person name="Grewal S."/>
            <person name="Gyaltsen K."/>
            <person name="Hafez N."/>
            <person name="Hagos B."/>
            <person name="Hall J."/>
            <person name="Henson C."/>
            <person name="Hollinger A."/>
            <person name="Honan T."/>
            <person name="Huard M.D."/>
            <person name="Hughes L."/>
            <person name="Hurhula B."/>
            <person name="Husby M.E."/>
            <person name="Kamat A."/>
            <person name="Kanga B."/>
            <person name="Kashin S."/>
            <person name="Khazanovich D."/>
            <person name="Kisner P."/>
            <person name="Lance K."/>
            <person name="Lara M."/>
            <person name="Lee W."/>
            <person name="Lennon N."/>
            <person name="Letendre F."/>
            <person name="LeVine R."/>
            <person name="Lipovsky A."/>
            <person name="Liu X."/>
            <person name="Liu J."/>
            <person name="Liu S."/>
            <person name="Lokyitsang T."/>
            <person name="Lokyitsang Y."/>
            <person name="Lubonja R."/>
            <person name="Lui A."/>
            <person name="MacDonald P."/>
            <person name="Magnisalis V."/>
            <person name="Maru K."/>
            <person name="Matthews C."/>
            <person name="McCusker W."/>
            <person name="McDonough S."/>
            <person name="Mehta T."/>
            <person name="Meldrim J."/>
            <person name="Meneus L."/>
            <person name="Mihai O."/>
            <person name="Mihalev A."/>
            <person name="Mihova T."/>
            <person name="Mittelman R."/>
            <person name="Mlenga V."/>
            <person name="Montmayeur A."/>
            <person name="Mulrain L."/>
            <person name="Navidi A."/>
            <person name="Naylor J."/>
            <person name="Negash T."/>
            <person name="Nguyen T."/>
            <person name="Nguyen N."/>
            <person name="Nicol R."/>
            <person name="Norbu C."/>
            <person name="Norbu N."/>
            <person name="Novod N."/>
            <person name="O'Neill B."/>
            <person name="Osman S."/>
            <person name="Markiewicz E."/>
            <person name="Oyono O.L."/>
            <person name="Patti C."/>
            <person name="Phunkhang P."/>
            <person name="Pierre F."/>
            <person name="Priest M."/>
            <person name="Raghuraman S."/>
            <person name="Rege F."/>
            <person name="Reyes R."/>
            <person name="Rise C."/>
            <person name="Rogov P."/>
            <person name="Ross K."/>
            <person name="Ryan E."/>
            <person name="Settipalli S."/>
            <person name="Shea T."/>
            <person name="Sherpa N."/>
            <person name="Shi L."/>
            <person name="Shih D."/>
            <person name="Sparrow T."/>
            <person name="Spaulding J."/>
            <person name="Stalker J."/>
            <person name="Stange-Thomann N."/>
            <person name="Stavropoulos S."/>
            <person name="Stone C."/>
            <person name="Strader C."/>
            <person name="Tesfaye S."/>
            <person name="Thomson T."/>
            <person name="Thoulutsang Y."/>
            <person name="Thoulutsang D."/>
            <person name="Topham K."/>
            <person name="Topping I."/>
            <person name="Tsamla T."/>
            <person name="Vassiliev H."/>
            <person name="Vo A."/>
            <person name="Wangchuk T."/>
            <person name="Wangdi T."/>
            <person name="Weiand M."/>
            <person name="Wilkinson J."/>
            <person name="Wilson A."/>
            <person name="Yadav S."/>
            <person name="Young G."/>
            <person name="Yu Q."/>
            <person name="Zembek L."/>
            <person name="Zhong D."/>
            <person name="Zimmer A."/>
            <person name="Zwirko Z."/>
            <person name="Jaffe D.B."/>
            <person name="Alvarez P."/>
            <person name="Brockman W."/>
            <person name="Butler J."/>
            <person name="Chin C."/>
            <person name="Gnerre S."/>
            <person name="Grabherr M."/>
            <person name="Kleber M."/>
            <person name="Mauceli E."/>
            <person name="MacCallum I."/>
        </authorList>
    </citation>
    <scope>NUCLEOTIDE SEQUENCE [LARGE SCALE GENOMIC DNA]</scope>
    <source>
        <strain evidence="9">Tucson 15010-1051.87</strain>
    </source>
</reference>
<dbReference type="SUPFAM" id="SSF57850">
    <property type="entry name" value="RING/U-box"/>
    <property type="match status" value="1"/>
</dbReference>
<evidence type="ECO:0000256" key="5">
    <source>
        <dbReference type="SAM" id="MobiDB-lite"/>
    </source>
</evidence>
<evidence type="ECO:0000256" key="4">
    <source>
        <dbReference type="PROSITE-ProRule" id="PRU00175"/>
    </source>
</evidence>
<dbReference type="InterPro" id="IPR017907">
    <property type="entry name" value="Znf_RING_CS"/>
</dbReference>